<reference evidence="1" key="1">
    <citation type="journal article" date="2014" name="Int. J. Syst. Evol. Microbiol.">
        <title>Complete genome of a new Firmicutes species belonging to the dominant human colonic microbiota ('Ruminococcus bicirculans') reveals two chromosomes and a selective capacity to utilize plant glucans.</title>
        <authorList>
            <consortium name="NISC Comparative Sequencing Program"/>
            <person name="Wegmann U."/>
            <person name="Louis P."/>
            <person name="Goesmann A."/>
            <person name="Henrissat B."/>
            <person name="Duncan S.H."/>
            <person name="Flint H.J."/>
        </authorList>
    </citation>
    <scope>NUCLEOTIDE SEQUENCE</scope>
    <source>
        <strain evidence="1">CGMCC 1.15287</strain>
    </source>
</reference>
<dbReference type="EMBL" id="BMHZ01000002">
    <property type="protein sequence ID" value="GGH02864.1"/>
    <property type="molecule type" value="Genomic_DNA"/>
</dbReference>
<dbReference type="RefSeq" id="WP_183759883.1">
    <property type="nucleotide sequence ID" value="NZ_BMHZ01000002.1"/>
</dbReference>
<reference evidence="4" key="2">
    <citation type="journal article" date="2019" name="Int. J. Syst. Evol. Microbiol.">
        <title>The Global Catalogue of Microorganisms (GCM) 10K type strain sequencing project: providing services to taxonomists for standard genome sequencing and annotation.</title>
        <authorList>
            <consortium name="The Broad Institute Genomics Platform"/>
            <consortium name="The Broad Institute Genome Sequencing Center for Infectious Disease"/>
            <person name="Wu L."/>
            <person name="Ma J."/>
        </authorList>
    </citation>
    <scope>NUCLEOTIDE SEQUENCE [LARGE SCALE GENOMIC DNA]</scope>
    <source>
        <strain evidence="4">CGMCC 1.15287</strain>
    </source>
</reference>
<dbReference type="Proteomes" id="UP000532273">
    <property type="component" value="Unassembled WGS sequence"/>
</dbReference>
<dbReference type="AlphaFoldDB" id="A0A7W6K7J3"/>
<evidence type="ECO:0000313" key="2">
    <source>
        <dbReference type="EMBL" id="MBB4106634.1"/>
    </source>
</evidence>
<reference evidence="2 3" key="3">
    <citation type="submission" date="2020-08" db="EMBL/GenBank/DDBJ databases">
        <title>Genomic Encyclopedia of Type Strains, Phase IV (KMG-IV): sequencing the most valuable type-strain genomes for metagenomic binning, comparative biology and taxonomic classification.</title>
        <authorList>
            <person name="Goeker M."/>
        </authorList>
    </citation>
    <scope>NUCLEOTIDE SEQUENCE [LARGE SCALE GENOMIC DNA]</scope>
    <source>
        <strain evidence="2 3">DSM 100774</strain>
    </source>
</reference>
<sequence length="80" mass="9318">MKDIIFNAPFGAHERAIRISFYWTDTYYLYIDDFLTAIISNRGNAWFMTDQRDELFTATDLGLISALIESQQAQPANEYQ</sequence>
<organism evidence="2 3">
    <name type="scientific">Pedobacter zeae</name>
    <dbReference type="NCBI Taxonomy" id="1737356"/>
    <lineage>
        <taxon>Bacteria</taxon>
        <taxon>Pseudomonadati</taxon>
        <taxon>Bacteroidota</taxon>
        <taxon>Sphingobacteriia</taxon>
        <taxon>Sphingobacteriales</taxon>
        <taxon>Sphingobacteriaceae</taxon>
        <taxon>Pedobacter</taxon>
    </lineage>
</organism>
<gene>
    <name evidence="1" type="ORF">GCM10007422_17540</name>
    <name evidence="2" type="ORF">GGQ60_000594</name>
</gene>
<dbReference type="Proteomes" id="UP000642938">
    <property type="component" value="Unassembled WGS sequence"/>
</dbReference>
<proteinExistence type="predicted"/>
<evidence type="ECO:0000313" key="1">
    <source>
        <dbReference type="EMBL" id="GGH02864.1"/>
    </source>
</evidence>
<keyword evidence="4" id="KW-1185">Reference proteome</keyword>
<accession>A0A7W6K7J3</accession>
<dbReference type="EMBL" id="JACIEF010000001">
    <property type="protein sequence ID" value="MBB4106634.1"/>
    <property type="molecule type" value="Genomic_DNA"/>
</dbReference>
<evidence type="ECO:0000313" key="4">
    <source>
        <dbReference type="Proteomes" id="UP000642938"/>
    </source>
</evidence>
<reference evidence="1" key="4">
    <citation type="submission" date="2024-05" db="EMBL/GenBank/DDBJ databases">
        <authorList>
            <person name="Sun Q."/>
            <person name="Zhou Y."/>
        </authorList>
    </citation>
    <scope>NUCLEOTIDE SEQUENCE</scope>
    <source>
        <strain evidence="1">CGMCC 1.15287</strain>
    </source>
</reference>
<evidence type="ECO:0000313" key="3">
    <source>
        <dbReference type="Proteomes" id="UP000532273"/>
    </source>
</evidence>
<protein>
    <submittedName>
        <fullName evidence="2">Uncharacterized protein</fullName>
    </submittedName>
</protein>
<comment type="caution">
    <text evidence="2">The sequence shown here is derived from an EMBL/GenBank/DDBJ whole genome shotgun (WGS) entry which is preliminary data.</text>
</comment>
<name>A0A7W6K7J3_9SPHI</name>